<dbReference type="Proteomes" id="UP001157006">
    <property type="component" value="Chromosome 1L"/>
</dbReference>
<dbReference type="AlphaFoldDB" id="A0AAV0YNB7"/>
<sequence length="102" mass="11577">MVQQKIKQLLLGKGFFGLSSNLPFRLRKQSCQLLTLQLLTQFQPQTSLQTATHQSYEKTAFEHYQNTASVNHQKINDVGHSLPHIHCLVLCLPGGVFVEKVF</sequence>
<evidence type="ECO:0000313" key="2">
    <source>
        <dbReference type="Proteomes" id="UP001157006"/>
    </source>
</evidence>
<proteinExistence type="predicted"/>
<reference evidence="1 2" key="1">
    <citation type="submission" date="2023-01" db="EMBL/GenBank/DDBJ databases">
        <authorList>
            <person name="Kreplak J."/>
        </authorList>
    </citation>
    <scope>NUCLEOTIDE SEQUENCE [LARGE SCALE GENOMIC DNA]</scope>
</reference>
<name>A0AAV0YNB7_VICFA</name>
<organism evidence="1 2">
    <name type="scientific">Vicia faba</name>
    <name type="common">Broad bean</name>
    <name type="synonym">Faba vulgaris</name>
    <dbReference type="NCBI Taxonomy" id="3906"/>
    <lineage>
        <taxon>Eukaryota</taxon>
        <taxon>Viridiplantae</taxon>
        <taxon>Streptophyta</taxon>
        <taxon>Embryophyta</taxon>
        <taxon>Tracheophyta</taxon>
        <taxon>Spermatophyta</taxon>
        <taxon>Magnoliopsida</taxon>
        <taxon>eudicotyledons</taxon>
        <taxon>Gunneridae</taxon>
        <taxon>Pentapetalae</taxon>
        <taxon>rosids</taxon>
        <taxon>fabids</taxon>
        <taxon>Fabales</taxon>
        <taxon>Fabaceae</taxon>
        <taxon>Papilionoideae</taxon>
        <taxon>50 kb inversion clade</taxon>
        <taxon>NPAAA clade</taxon>
        <taxon>Hologalegina</taxon>
        <taxon>IRL clade</taxon>
        <taxon>Fabeae</taxon>
        <taxon>Vicia</taxon>
    </lineage>
</organism>
<keyword evidence="2" id="KW-1185">Reference proteome</keyword>
<evidence type="ECO:0000313" key="1">
    <source>
        <dbReference type="EMBL" id="CAI8587606.1"/>
    </source>
</evidence>
<protein>
    <submittedName>
        <fullName evidence="1">Uncharacterized protein</fullName>
    </submittedName>
</protein>
<dbReference type="EMBL" id="OX451736">
    <property type="protein sequence ID" value="CAI8587606.1"/>
    <property type="molecule type" value="Genomic_DNA"/>
</dbReference>
<gene>
    <name evidence="1" type="ORF">VFH_I307680</name>
</gene>
<accession>A0AAV0YNB7</accession>